<gene>
    <name evidence="1" type="ORF">ODALV1_LOCUS13828</name>
</gene>
<name>A0ABP1QWE0_9HEXA</name>
<reference evidence="1 2" key="1">
    <citation type="submission" date="2024-08" db="EMBL/GenBank/DDBJ databases">
        <authorList>
            <person name="Cucini C."/>
            <person name="Frati F."/>
        </authorList>
    </citation>
    <scope>NUCLEOTIDE SEQUENCE [LARGE SCALE GENOMIC DNA]</scope>
</reference>
<organism evidence="1 2">
    <name type="scientific">Orchesella dallaii</name>
    <dbReference type="NCBI Taxonomy" id="48710"/>
    <lineage>
        <taxon>Eukaryota</taxon>
        <taxon>Metazoa</taxon>
        <taxon>Ecdysozoa</taxon>
        <taxon>Arthropoda</taxon>
        <taxon>Hexapoda</taxon>
        <taxon>Collembola</taxon>
        <taxon>Entomobryomorpha</taxon>
        <taxon>Entomobryoidea</taxon>
        <taxon>Orchesellidae</taxon>
        <taxon>Orchesellinae</taxon>
        <taxon>Orchesella</taxon>
    </lineage>
</organism>
<evidence type="ECO:0000313" key="2">
    <source>
        <dbReference type="Proteomes" id="UP001642540"/>
    </source>
</evidence>
<proteinExistence type="predicted"/>
<keyword evidence="2" id="KW-1185">Reference proteome</keyword>
<comment type="caution">
    <text evidence="1">The sequence shown here is derived from an EMBL/GenBank/DDBJ whole genome shotgun (WGS) entry which is preliminary data.</text>
</comment>
<evidence type="ECO:0000313" key="1">
    <source>
        <dbReference type="EMBL" id="CAL8109937.1"/>
    </source>
</evidence>
<dbReference type="Proteomes" id="UP001642540">
    <property type="component" value="Unassembled WGS sequence"/>
</dbReference>
<protein>
    <submittedName>
        <fullName evidence="1">Uncharacterized protein</fullName>
    </submittedName>
</protein>
<sequence length="106" mass="12553">MKPNQSFQEAFKPNSFQTANDSKLFQNTLQNNSDYKRKLYESYYKVQPEEKGDVESGSSQRKSCCCNPRVCWWEPPRENLPLDFCRDTSLHGLKYISQPQRHLTER</sequence>
<dbReference type="EMBL" id="CAXLJM020000043">
    <property type="protein sequence ID" value="CAL8109937.1"/>
    <property type="molecule type" value="Genomic_DNA"/>
</dbReference>
<accession>A0ABP1QWE0</accession>